<dbReference type="Pfam" id="PF00905">
    <property type="entry name" value="Transpeptidase"/>
    <property type="match status" value="1"/>
</dbReference>
<dbReference type="SUPFAM" id="SSF56601">
    <property type="entry name" value="beta-lactamase/transpeptidase-like"/>
    <property type="match status" value="1"/>
</dbReference>
<sequence>MTKELRRLSILMLIMFLALFGSASWIQVVQSDELAGNPANRRSLYDSFEVQRGSIIASGTAIASSVPSDDLYTWQRVYTDGYMWAPVTGYINPALNSLTNMELEMNQELSGTAGSQFLSRVERIFTGQPPRGSSVVLSLDAEVQRAAFEALGDLQGGIIAIEPSTGRVLALVTSPSYDTNVLASHDTVAVNEAYDQLVADPGKPLSDRAIGGDVNPPGSTFKLVVASAALASGDYTPQSTLPNPAQYQLPQSSSIVHNASGGACGPGDTVTIADALRLSCNIPFAELAVELGDDAIREEAEKYGFNTSIDIPLTSTPSGYPRTIKDDAQTALSGFGQGQVTATPLQMAMVSAGIANGGVVMNPRMVDRVIGPDLSVQKTYEDTEFGRALDGSLADELVTMMVANVSDGAASGARIDGVDVAGKTGTAEMGTGDPYTLWFTGFAPAQDPQVAVAVVVEDGGGQGQSGSGNTIAAPIAKKVMEAVLGR</sequence>
<feature type="domain" description="Penicillin-binding protein transpeptidase" evidence="1">
    <location>
        <begin position="156"/>
        <end position="481"/>
    </location>
</feature>
<accession>A0ABR8NSD8</accession>
<dbReference type="InterPro" id="IPR012338">
    <property type="entry name" value="Beta-lactam/transpept-like"/>
</dbReference>
<dbReference type="Proteomes" id="UP000598426">
    <property type="component" value="Unassembled WGS sequence"/>
</dbReference>
<name>A0ABR8NSD8_9MICO</name>
<evidence type="ECO:0000313" key="3">
    <source>
        <dbReference type="EMBL" id="MBD3943525.1"/>
    </source>
</evidence>
<dbReference type="Gene3D" id="3.90.1310.10">
    <property type="entry name" value="Penicillin-binding protein 2a (Domain 2)"/>
    <property type="match status" value="1"/>
</dbReference>
<dbReference type="Pfam" id="PF21922">
    <property type="entry name" value="PBP_dimer_2"/>
    <property type="match status" value="1"/>
</dbReference>
<organism evidence="3 4">
    <name type="scientific">Microbacterium helvum</name>
    <dbReference type="NCBI Taxonomy" id="2773713"/>
    <lineage>
        <taxon>Bacteria</taxon>
        <taxon>Bacillati</taxon>
        <taxon>Actinomycetota</taxon>
        <taxon>Actinomycetes</taxon>
        <taxon>Micrococcales</taxon>
        <taxon>Microbacteriaceae</taxon>
        <taxon>Microbacterium</taxon>
    </lineage>
</organism>
<protein>
    <submittedName>
        <fullName evidence="3">Penicillin-binding protein 2</fullName>
    </submittedName>
</protein>
<evidence type="ECO:0000259" key="2">
    <source>
        <dbReference type="Pfam" id="PF21922"/>
    </source>
</evidence>
<dbReference type="InterPro" id="IPR050515">
    <property type="entry name" value="Beta-lactam/transpept"/>
</dbReference>
<evidence type="ECO:0000259" key="1">
    <source>
        <dbReference type="Pfam" id="PF00905"/>
    </source>
</evidence>
<gene>
    <name evidence="3" type="ORF">IF188_17680</name>
</gene>
<evidence type="ECO:0000313" key="4">
    <source>
        <dbReference type="Proteomes" id="UP000598426"/>
    </source>
</evidence>
<comment type="caution">
    <text evidence="3">The sequence shown here is derived from an EMBL/GenBank/DDBJ whole genome shotgun (WGS) entry which is preliminary data.</text>
</comment>
<dbReference type="RefSeq" id="WP_191173116.1">
    <property type="nucleotide sequence ID" value="NZ_JACXZS010000013.1"/>
</dbReference>
<dbReference type="Gene3D" id="3.40.710.10">
    <property type="entry name" value="DD-peptidase/beta-lactamase superfamily"/>
    <property type="match status" value="1"/>
</dbReference>
<reference evidence="3 4" key="1">
    <citation type="submission" date="2020-09" db="EMBL/GenBank/DDBJ databases">
        <title>Isolation and identification of active actinomycetes.</title>
        <authorList>
            <person name="Li X."/>
        </authorList>
    </citation>
    <scope>NUCLEOTIDE SEQUENCE [LARGE SCALE GENOMIC DNA]</scope>
    <source>
        <strain evidence="3 4">NEAU-LLC</strain>
    </source>
</reference>
<dbReference type="PANTHER" id="PTHR30627:SF24">
    <property type="entry name" value="PENICILLIN-BINDING PROTEIN 4B"/>
    <property type="match status" value="1"/>
</dbReference>
<dbReference type="PANTHER" id="PTHR30627">
    <property type="entry name" value="PEPTIDOGLYCAN D,D-TRANSPEPTIDASE"/>
    <property type="match status" value="1"/>
</dbReference>
<dbReference type="InterPro" id="IPR054120">
    <property type="entry name" value="PBPA_dimer"/>
</dbReference>
<keyword evidence="4" id="KW-1185">Reference proteome</keyword>
<feature type="domain" description="Penicillin binding protein A dimerisation" evidence="2">
    <location>
        <begin position="52"/>
        <end position="135"/>
    </location>
</feature>
<dbReference type="InterPro" id="IPR001460">
    <property type="entry name" value="PCN-bd_Tpept"/>
</dbReference>
<proteinExistence type="predicted"/>
<dbReference type="EMBL" id="JACXZS010000013">
    <property type="protein sequence ID" value="MBD3943525.1"/>
    <property type="molecule type" value="Genomic_DNA"/>
</dbReference>